<organism evidence="3 4">
    <name type="scientific">Legionella oakridgensis</name>
    <dbReference type="NCBI Taxonomy" id="29423"/>
    <lineage>
        <taxon>Bacteria</taxon>
        <taxon>Pseudomonadati</taxon>
        <taxon>Pseudomonadota</taxon>
        <taxon>Gammaproteobacteria</taxon>
        <taxon>Legionellales</taxon>
        <taxon>Legionellaceae</taxon>
        <taxon>Legionella</taxon>
    </lineage>
</organism>
<dbReference type="GO" id="GO:0004386">
    <property type="term" value="F:helicase activity"/>
    <property type="evidence" value="ECO:0007669"/>
    <property type="project" value="UniProtKB-KW"/>
</dbReference>
<reference evidence="3 4" key="1">
    <citation type="submission" date="2015-11" db="EMBL/GenBank/DDBJ databases">
        <title>Genomic analysis of 38 Legionella species identifies large and diverse effector repertoires.</title>
        <authorList>
            <person name="Burstein D."/>
            <person name="Amaro F."/>
            <person name="Zusman T."/>
            <person name="Lifshitz Z."/>
            <person name="Cohen O."/>
            <person name="Gilbert J.A."/>
            <person name="Pupko T."/>
            <person name="Shuman H.A."/>
            <person name="Segal G."/>
        </authorList>
    </citation>
    <scope>NUCLEOTIDE SEQUENCE [LARGE SCALE GENOMIC DNA]</scope>
    <source>
        <strain evidence="3 4">Oak Ridge-10</strain>
    </source>
</reference>
<dbReference type="RefSeq" id="WP_025386656.1">
    <property type="nucleotide sequence ID" value="NZ_KV441804.1"/>
</dbReference>
<dbReference type="InterPro" id="IPR011119">
    <property type="entry name" value="Unchr_helicase_relaxase_TraI"/>
</dbReference>
<keyword evidence="3" id="KW-0067">ATP-binding</keyword>
<dbReference type="InterPro" id="IPR022391">
    <property type="entry name" value="ICE_relaxase_PFGI-1"/>
</dbReference>
<dbReference type="NCBIfam" id="TIGR03760">
    <property type="entry name" value="ICE_TraI_Pfluor"/>
    <property type="match status" value="1"/>
</dbReference>
<evidence type="ECO:0000313" key="4">
    <source>
        <dbReference type="Proteomes" id="UP000054858"/>
    </source>
</evidence>
<comment type="caution">
    <text evidence="3">The sequence shown here is derived from an EMBL/GenBank/DDBJ whole genome shotgun (WGS) entry which is preliminary data.</text>
</comment>
<dbReference type="PATRIC" id="fig|29423.5.peg.1145"/>
<dbReference type="Gene3D" id="1.10.3210.40">
    <property type="match status" value="1"/>
</dbReference>
<gene>
    <name evidence="3" type="ORF">Loak_1092</name>
</gene>
<sequence>MFHRYSKKAKSPSSKPLKDLTAVESPAQLLADAKRQELLAKIKLSSGLEGSRFELLCMPLIHNFINHGQSLPETSNSYYSLPGGLLDHALNRTEAALHLFREYVLQEGAELSEEQKLWVYALFSAGILQGIGKLQNNYSVELFDLNGQQLKQWNPLLESMASVGRYYHFEFQKESEEELRRRLNLLLGRALMPANGFSWIAANPQVLAVWLALLNEDWQSAGTLGAVLIRADAIAIQRYFSEFLIRNMAGRGGRANRISTFIDSIPDSLAEKERLIGMEFIKWLTIALEKGQIMINKAPLFMVPGGLLMCAEIFKYFVREHPEFKNWQAIQKGFLSLGLHKIAADGEVISRFEQSKNQQMVSGIVVSDYAVVLPNQVKVHNLNTGKITEQSATELINTTQQGSHFTQKLAGTPSEPLRHLAANGQWQVIETSVAQVKLENKHNG</sequence>
<protein>
    <submittedName>
        <fullName evidence="3">Putative helicase/relaxase</fullName>
    </submittedName>
</protein>
<dbReference type="SUPFAM" id="SSF46785">
    <property type="entry name" value="Winged helix' DNA-binding domain"/>
    <property type="match status" value="1"/>
</dbReference>
<dbReference type="Proteomes" id="UP000054858">
    <property type="component" value="Unassembled WGS sequence"/>
</dbReference>
<feature type="domain" description="Uncharacterised" evidence="1">
    <location>
        <begin position="25"/>
        <end position="238"/>
    </location>
</feature>
<dbReference type="AlphaFoldDB" id="A0A0W0X320"/>
<accession>A0A0W0X320</accession>
<dbReference type="InterPro" id="IPR036390">
    <property type="entry name" value="WH_DNA-bd_sf"/>
</dbReference>
<dbReference type="Pfam" id="PF07514">
    <property type="entry name" value="TraI_2"/>
    <property type="match status" value="1"/>
</dbReference>
<keyword evidence="3" id="KW-0347">Helicase</keyword>
<keyword evidence="3" id="KW-0547">Nucleotide-binding</keyword>
<evidence type="ECO:0000313" key="3">
    <source>
        <dbReference type="EMBL" id="KTD38971.1"/>
    </source>
</evidence>
<name>A0A0W0X320_9GAMM</name>
<evidence type="ECO:0000259" key="2">
    <source>
        <dbReference type="Pfam" id="PF07515"/>
    </source>
</evidence>
<evidence type="ECO:0000259" key="1">
    <source>
        <dbReference type="Pfam" id="PF07514"/>
    </source>
</evidence>
<dbReference type="Pfam" id="PF07515">
    <property type="entry name" value="TraI_2_C"/>
    <property type="match status" value="1"/>
</dbReference>
<dbReference type="EMBL" id="LNYP01000023">
    <property type="protein sequence ID" value="KTD38971.1"/>
    <property type="molecule type" value="Genomic_DNA"/>
</dbReference>
<dbReference type="InterPro" id="IPR011093">
    <property type="entry name" value="TraI_2_C"/>
</dbReference>
<keyword evidence="3" id="KW-0378">Hydrolase</keyword>
<proteinExistence type="predicted"/>
<feature type="domain" description="Putative conjugal transfer nickase/helicase TraI C-terminal" evidence="2">
    <location>
        <begin position="276"/>
        <end position="382"/>
    </location>
</feature>